<accession>A0A558BKD2</accession>
<dbReference type="RefSeq" id="WP_144853145.1">
    <property type="nucleotide sequence ID" value="NZ_VMRJ01000008.1"/>
</dbReference>
<proteinExistence type="predicted"/>
<organism evidence="1 2">
    <name type="scientific">Hymenobacter setariae</name>
    <dbReference type="NCBI Taxonomy" id="2594794"/>
    <lineage>
        <taxon>Bacteria</taxon>
        <taxon>Pseudomonadati</taxon>
        <taxon>Bacteroidota</taxon>
        <taxon>Cytophagia</taxon>
        <taxon>Cytophagales</taxon>
        <taxon>Hymenobacteraceae</taxon>
        <taxon>Hymenobacter</taxon>
    </lineage>
</organism>
<sequence>MLTPGHQPAPATEMDQLPALLHRVVAELADPAITYLLGGHYYDRTAHPRYRHFPAVFALRQGGVWNVEVGPDFFAFDTELIVYPERGAPHYPGPWADRFRATVPFAQLYQLCRKVLTPDELAAETVSYGPETIIYYNVAVYRQYPTPADINQAYTAAPPSTEHPLVAVLTAVAAGLADPGNQYVVNTTYFDSPSGPVLLGMLHLSAHTVWDLQIENEAFTCSVLLNPHDRQEKSPVRVGFVQVWQVLLSNSPQMEWEEAAENSGLLYDAPEVLSSYARQGRPA</sequence>
<reference evidence="1 2" key="1">
    <citation type="submission" date="2019-07" db="EMBL/GenBank/DDBJ databases">
        <title>Hymenobacter sp. straun FUR1 Genome sequencing and assembly.</title>
        <authorList>
            <person name="Chhetri G."/>
        </authorList>
    </citation>
    <scope>NUCLEOTIDE SEQUENCE [LARGE SCALE GENOMIC DNA]</scope>
    <source>
        <strain evidence="1 2">Fur1</strain>
    </source>
</reference>
<gene>
    <name evidence="1" type="ORF">FNT36_24240</name>
</gene>
<dbReference type="EMBL" id="VMRJ01000008">
    <property type="protein sequence ID" value="TVT36981.1"/>
    <property type="molecule type" value="Genomic_DNA"/>
</dbReference>
<evidence type="ECO:0000313" key="1">
    <source>
        <dbReference type="EMBL" id="TVT36981.1"/>
    </source>
</evidence>
<protein>
    <submittedName>
        <fullName evidence="1">Uncharacterized protein</fullName>
    </submittedName>
</protein>
<dbReference type="Proteomes" id="UP000317624">
    <property type="component" value="Unassembled WGS sequence"/>
</dbReference>
<comment type="caution">
    <text evidence="1">The sequence shown here is derived from an EMBL/GenBank/DDBJ whole genome shotgun (WGS) entry which is preliminary data.</text>
</comment>
<dbReference type="AlphaFoldDB" id="A0A558BKD2"/>
<dbReference type="OrthoDB" id="880069at2"/>
<keyword evidence="2" id="KW-1185">Reference proteome</keyword>
<evidence type="ECO:0000313" key="2">
    <source>
        <dbReference type="Proteomes" id="UP000317624"/>
    </source>
</evidence>
<name>A0A558BKD2_9BACT</name>